<keyword evidence="1" id="KW-1133">Transmembrane helix</keyword>
<keyword evidence="3" id="KW-1185">Reference proteome</keyword>
<keyword evidence="1" id="KW-0472">Membrane</keyword>
<comment type="caution">
    <text evidence="2">The sequence shown here is derived from an EMBL/GenBank/DDBJ whole genome shotgun (WGS) entry which is preliminary data.</text>
</comment>
<feature type="transmembrane region" description="Helical" evidence="1">
    <location>
        <begin position="12"/>
        <end position="33"/>
    </location>
</feature>
<proteinExistence type="predicted"/>
<keyword evidence="1" id="KW-0812">Transmembrane</keyword>
<dbReference type="EMBL" id="BAABRI010000012">
    <property type="protein sequence ID" value="GAA5483150.1"/>
    <property type="molecule type" value="Genomic_DNA"/>
</dbReference>
<gene>
    <name evidence="2" type="ORF">Hsar01_02379</name>
</gene>
<sequence length="736" mass="80498">MNTPPNRKPAGYVSYLMVLTLGLTVLLMMMSTYRTATRSQQVQAEVTLRGDYDTKEEAVLRAIVPLTANSAMKAMMGGSDESSTTRQPLLWQKIFRQAIVDGNAETSVNNATLKKFGLADAVIGNPGDAETYSAQTFRAYDSTSSYAMPGLDQDFGINFPPPLETSSSRVRANDRDYPIITTKKYYGSLSASRVGASVSEYKQFNLIPYPNIRFGYTTPGEPFVAKRNWWAFRMNLADHHQAETGVQRRERDFVLSIYEVPSQLAISAEASAVLGEYEDGSQWKNTNIAGGVFASQARVGAGMNLERISGRNGLEISNDAQIGDQPLLATGDPTGVVLDENGMAVGTDPFAPGVRERYEITNGNFMPVSLSSESGRTAFIPINRGADFFDRYCVSDESQTLSDTTWSDYTIGARQCAMSLDIADAVSTDDPTPTTLKFRYQKNGSTQTMTIDLTPGSGTGLPSGYVQCCGEGQSYFFPYPVDVAYGYNGHYYYQYGVSGSITFNNARFGDPLYGTFKYGYFRPSYPWEVTLLHGTKTCITLYPERFAKFLALIGADTCAVNHSIAVNVDYPGSAVLQRPSIPCTELDYGVVLQECADLTSFTKGFSVVTNLRLYIADDFNTTATTPPAGSGLPSPFYPPCSLFAPEKRYGAENDPYNLKISGQLGSLAGAGDHPQASVHLLDVKAASDNEVAHDNLEVNLAPIVHPAALPPICMMNWLIVLEERRREFYEGNAVDH</sequence>
<evidence type="ECO:0000256" key="1">
    <source>
        <dbReference type="SAM" id="Phobius"/>
    </source>
</evidence>
<name>A0ABP9UNK1_9BACT</name>
<evidence type="ECO:0000313" key="3">
    <source>
        <dbReference type="Proteomes" id="UP001476282"/>
    </source>
</evidence>
<dbReference type="RefSeq" id="WP_353567270.1">
    <property type="nucleotide sequence ID" value="NZ_BAABRI010000012.1"/>
</dbReference>
<organism evidence="2 3">
    <name type="scientific">Haloferula sargassicola</name>
    <dbReference type="NCBI Taxonomy" id="490096"/>
    <lineage>
        <taxon>Bacteria</taxon>
        <taxon>Pseudomonadati</taxon>
        <taxon>Verrucomicrobiota</taxon>
        <taxon>Verrucomicrobiia</taxon>
        <taxon>Verrucomicrobiales</taxon>
        <taxon>Verrucomicrobiaceae</taxon>
        <taxon>Haloferula</taxon>
    </lineage>
</organism>
<reference evidence="2 3" key="1">
    <citation type="submission" date="2024-02" db="EMBL/GenBank/DDBJ databases">
        <title>Haloferula sargassicola NBRC 104335.</title>
        <authorList>
            <person name="Ichikawa N."/>
            <person name="Katano-Makiyama Y."/>
            <person name="Hidaka K."/>
        </authorList>
    </citation>
    <scope>NUCLEOTIDE SEQUENCE [LARGE SCALE GENOMIC DNA]</scope>
    <source>
        <strain evidence="2 3">NBRC 104335</strain>
    </source>
</reference>
<protein>
    <submittedName>
        <fullName evidence="2">Uncharacterized protein</fullName>
    </submittedName>
</protein>
<evidence type="ECO:0000313" key="2">
    <source>
        <dbReference type="EMBL" id="GAA5483150.1"/>
    </source>
</evidence>
<accession>A0ABP9UNK1</accession>
<dbReference type="Proteomes" id="UP001476282">
    <property type="component" value="Unassembled WGS sequence"/>
</dbReference>